<reference evidence="1" key="1">
    <citation type="submission" date="2022-10" db="EMBL/GenBank/DDBJ databases">
        <title>The WGS of Solirubrobacter sp. CPCC 204708.</title>
        <authorList>
            <person name="Jiang Z."/>
        </authorList>
    </citation>
    <scope>NUCLEOTIDE SEQUENCE</scope>
    <source>
        <strain evidence="1">CPCC 204708</strain>
    </source>
</reference>
<gene>
    <name evidence="1" type="ORF">OJ962_00460</name>
</gene>
<organism evidence="1 2">
    <name type="scientific">Solirubrobacter deserti</name>
    <dbReference type="NCBI Taxonomy" id="2282478"/>
    <lineage>
        <taxon>Bacteria</taxon>
        <taxon>Bacillati</taxon>
        <taxon>Actinomycetota</taxon>
        <taxon>Thermoleophilia</taxon>
        <taxon>Solirubrobacterales</taxon>
        <taxon>Solirubrobacteraceae</taxon>
        <taxon>Solirubrobacter</taxon>
    </lineage>
</organism>
<dbReference type="Proteomes" id="UP001147700">
    <property type="component" value="Unassembled WGS sequence"/>
</dbReference>
<dbReference type="InterPro" id="IPR011008">
    <property type="entry name" value="Dimeric_a/b-barrel"/>
</dbReference>
<name>A0ABT4RBP6_9ACTN</name>
<evidence type="ECO:0000313" key="1">
    <source>
        <dbReference type="EMBL" id="MDA0135950.1"/>
    </source>
</evidence>
<evidence type="ECO:0008006" key="3">
    <source>
        <dbReference type="Google" id="ProtNLM"/>
    </source>
</evidence>
<proteinExistence type="predicted"/>
<dbReference type="SUPFAM" id="SSF54909">
    <property type="entry name" value="Dimeric alpha+beta barrel"/>
    <property type="match status" value="1"/>
</dbReference>
<keyword evidence="2" id="KW-1185">Reference proteome</keyword>
<sequence length="104" mass="11778">MIARTWRGAVKTADAEAYAAYIDETGMKAYAATPGNQGAYMLTRELGELTEFVTLSFWDSVDSIRAFAGENYETAVFYPQDDRYLVERDETCTHREVASMARRD</sequence>
<comment type="caution">
    <text evidence="1">The sequence shown here is derived from an EMBL/GenBank/DDBJ whole genome shotgun (WGS) entry which is preliminary data.</text>
</comment>
<accession>A0ABT4RBP6</accession>
<dbReference type="EMBL" id="JAPCID010000001">
    <property type="protein sequence ID" value="MDA0135950.1"/>
    <property type="molecule type" value="Genomic_DNA"/>
</dbReference>
<dbReference type="RefSeq" id="WP_202954762.1">
    <property type="nucleotide sequence ID" value="NZ_JAPCID010000001.1"/>
</dbReference>
<protein>
    <recommendedName>
        <fullName evidence="3">Antibiotic biosynthesis monooxygenase</fullName>
    </recommendedName>
</protein>
<evidence type="ECO:0000313" key="2">
    <source>
        <dbReference type="Proteomes" id="UP001147700"/>
    </source>
</evidence>